<dbReference type="Gene3D" id="3.40.47.10">
    <property type="match status" value="1"/>
</dbReference>
<dbReference type="Pfam" id="PF22691">
    <property type="entry name" value="Thiolase_C_1"/>
    <property type="match status" value="1"/>
</dbReference>
<dbReference type="Proteomes" id="UP001056500">
    <property type="component" value="Chromosome"/>
</dbReference>
<dbReference type="Pfam" id="PF00108">
    <property type="entry name" value="Thiolase_N"/>
    <property type="match status" value="1"/>
</dbReference>
<evidence type="ECO:0000313" key="10">
    <source>
        <dbReference type="Proteomes" id="UP001056500"/>
    </source>
</evidence>
<dbReference type="PROSITE" id="PS00737">
    <property type="entry name" value="THIOLASE_2"/>
    <property type="match status" value="1"/>
</dbReference>
<evidence type="ECO:0000313" key="9">
    <source>
        <dbReference type="EMBL" id="USG65713.1"/>
    </source>
</evidence>
<evidence type="ECO:0000256" key="1">
    <source>
        <dbReference type="ARBA" id="ARBA00012352"/>
    </source>
</evidence>
<sequence length="378" mass="39714">MRTVSVTGIGMTKFGKHDRSIKSLGVEACREALRDAGQPKIDAIFVGNFMGGSLARQEILGSMLASELGLGAIPSAKMEGACASGGIAFRQAYQLITAGIYDRVLVVGVEKMTLAGTEAVTHAINTAMDNDSNEGPAGLTFPGFFGIVANRYFYETGAHREHLAMVAMKNRQYARNNQKAQFQKETSMEEILQARMICDPLGLFDCSPITDGAAAVVLSAKEEGVQVLASGQASGPPLMQEIPELLTISATVEAARQAYAQAGLGPEDIDVLELHDCFSMTELLAIEDLGFFEKGSGWQAVEQGLTQHGGKIPVNTSGGLLSRGHPIGATGVAQIIQIVSQLRGTASNQVPGARIGMAQNLGGTGAYSVVHLFAGKGV</sequence>
<organism evidence="9 10">
    <name type="scientific">Brevibacillus ruminantium</name>
    <dbReference type="NCBI Taxonomy" id="2950604"/>
    <lineage>
        <taxon>Bacteria</taxon>
        <taxon>Bacillati</taxon>
        <taxon>Bacillota</taxon>
        <taxon>Bacilli</taxon>
        <taxon>Bacillales</taxon>
        <taxon>Paenibacillaceae</taxon>
        <taxon>Brevibacillus</taxon>
    </lineage>
</organism>
<keyword evidence="4" id="KW-0445">Lipid transport</keyword>
<keyword evidence="3" id="KW-0808">Transferase</keyword>
<feature type="domain" description="Thiolase C-terminal" evidence="8">
    <location>
        <begin position="239"/>
        <end position="373"/>
    </location>
</feature>
<evidence type="ECO:0000256" key="4">
    <source>
        <dbReference type="ARBA" id="ARBA00023055"/>
    </source>
</evidence>
<dbReference type="CDD" id="cd00829">
    <property type="entry name" value="SCP-x_thiolase"/>
    <property type="match status" value="1"/>
</dbReference>
<evidence type="ECO:0000259" key="8">
    <source>
        <dbReference type="Pfam" id="PF22691"/>
    </source>
</evidence>
<dbReference type="InterPro" id="IPR016039">
    <property type="entry name" value="Thiolase-like"/>
</dbReference>
<evidence type="ECO:0000259" key="7">
    <source>
        <dbReference type="Pfam" id="PF00108"/>
    </source>
</evidence>
<reference evidence="9" key="1">
    <citation type="submission" date="2022-06" db="EMBL/GenBank/DDBJ databases">
        <title>Genome sequencing of Brevibacillus sp. BB3-R1.</title>
        <authorList>
            <person name="Heo J."/>
            <person name="Lee D."/>
            <person name="Won M."/>
            <person name="Han B.-H."/>
            <person name="Hong S.-B."/>
            <person name="Kwon S.-W."/>
        </authorList>
    </citation>
    <scope>NUCLEOTIDE SEQUENCE</scope>
    <source>
        <strain evidence="9">BB3-R1</strain>
    </source>
</reference>
<evidence type="ECO:0000256" key="5">
    <source>
        <dbReference type="ARBA" id="ARBA00023121"/>
    </source>
</evidence>
<dbReference type="EC" id="2.3.1.176" evidence="1"/>
<dbReference type="PANTHER" id="PTHR42870:SF1">
    <property type="entry name" value="NON-SPECIFIC LIPID-TRANSFER PROTEIN-LIKE 2"/>
    <property type="match status" value="1"/>
</dbReference>
<dbReference type="SUPFAM" id="SSF53901">
    <property type="entry name" value="Thiolase-like"/>
    <property type="match status" value="1"/>
</dbReference>
<dbReference type="PANTHER" id="PTHR42870">
    <property type="entry name" value="ACETYL-COA C-ACETYLTRANSFERASE"/>
    <property type="match status" value="1"/>
</dbReference>
<keyword evidence="5" id="KW-0446">Lipid-binding</keyword>
<protein>
    <recommendedName>
        <fullName evidence="1">propanoyl-CoA C-acyltransferase</fullName>
        <ecNumber evidence="1">2.3.1.176</ecNumber>
    </recommendedName>
    <alternativeName>
        <fullName evidence="6">Propanoyl-CoA C-acyltransferase</fullName>
    </alternativeName>
</protein>
<dbReference type="InterPro" id="IPR055140">
    <property type="entry name" value="Thiolase_C_2"/>
</dbReference>
<dbReference type="InterPro" id="IPR020616">
    <property type="entry name" value="Thiolase_N"/>
</dbReference>
<dbReference type="InterPro" id="IPR020613">
    <property type="entry name" value="Thiolase_CS"/>
</dbReference>
<name>A0ABY4WEX8_9BACL</name>
<proteinExistence type="predicted"/>
<feature type="domain" description="Thiolase N-terminal" evidence="7">
    <location>
        <begin position="5"/>
        <end position="221"/>
    </location>
</feature>
<dbReference type="EMBL" id="CP098755">
    <property type="protein sequence ID" value="USG65713.1"/>
    <property type="molecule type" value="Genomic_DNA"/>
</dbReference>
<dbReference type="InterPro" id="IPR002155">
    <property type="entry name" value="Thiolase"/>
</dbReference>
<keyword evidence="2" id="KW-0813">Transport</keyword>
<keyword evidence="10" id="KW-1185">Reference proteome</keyword>
<gene>
    <name evidence="9" type="ORF">NDK47_27055</name>
</gene>
<accession>A0ABY4WEX8</accession>
<dbReference type="RefSeq" id="WP_251872804.1">
    <property type="nucleotide sequence ID" value="NZ_CP098755.1"/>
</dbReference>
<evidence type="ECO:0000256" key="2">
    <source>
        <dbReference type="ARBA" id="ARBA00022448"/>
    </source>
</evidence>
<evidence type="ECO:0000256" key="6">
    <source>
        <dbReference type="ARBA" id="ARBA00032316"/>
    </source>
</evidence>
<evidence type="ECO:0000256" key="3">
    <source>
        <dbReference type="ARBA" id="ARBA00022679"/>
    </source>
</evidence>
<dbReference type="PIRSF" id="PIRSF000429">
    <property type="entry name" value="Ac-CoA_Ac_transf"/>
    <property type="match status" value="1"/>
</dbReference>